<protein>
    <submittedName>
        <fullName evidence="3">EscU/YscU/HrcU family type III secretion system export apparatus switch protein</fullName>
    </submittedName>
</protein>
<dbReference type="EMBL" id="SOHJ01000008">
    <property type="protein sequence ID" value="TFD60244.1"/>
    <property type="molecule type" value="Genomic_DNA"/>
</dbReference>
<name>A0A4R9AF95_9MICO</name>
<evidence type="ECO:0000313" key="3">
    <source>
        <dbReference type="EMBL" id="TFD60244.1"/>
    </source>
</evidence>
<gene>
    <name evidence="3" type="ORF">E3T39_08415</name>
</gene>
<feature type="compositionally biased region" description="Basic and acidic residues" evidence="1">
    <location>
        <begin position="1"/>
        <end position="11"/>
    </location>
</feature>
<dbReference type="GO" id="GO:0005886">
    <property type="term" value="C:plasma membrane"/>
    <property type="evidence" value="ECO:0007669"/>
    <property type="project" value="TreeGrafter"/>
</dbReference>
<sequence length="381" mass="39678">MSETDSGEKTEPATQKRMKRVREKGELSKSQDVTAWLGVGAAGLMLPATIAAAGAAGTDQMYLIGTLASAPDPSVAVEALGNGLASLADILTPFFVVVLVVVLGGAALQGGIHFKKFTGKYEQFNLVTGMKRVFGTQALWEGVKVLAKTAAVGIVLYWVIQGLMPVLLTAGGLPVSELLSAAGSGTAGLLQAAVAAGLLLAVADIFVIMKRNRKKTMMTKKEVTDENKAAEGDPLIKSQRRSRQLMMSRNRMIASVADANVVLVNPTHVAVALKYEPGKSAPRVVAKGIGHVAARIRVQAETDQVPIVQDVPLARALHAACEIGDEIPTELYSAVARVLAFVMALQKRGSTAGTHTMSALAGAPSSSSTPTSTLQTAGGRS</sequence>
<feature type="transmembrane region" description="Helical" evidence="2">
    <location>
        <begin position="90"/>
        <end position="108"/>
    </location>
</feature>
<dbReference type="GO" id="GO:0009306">
    <property type="term" value="P:protein secretion"/>
    <property type="evidence" value="ECO:0007669"/>
    <property type="project" value="InterPro"/>
</dbReference>
<dbReference type="Pfam" id="PF01312">
    <property type="entry name" value="Bac_export_2"/>
    <property type="match status" value="1"/>
</dbReference>
<dbReference type="InterPro" id="IPR006135">
    <property type="entry name" value="T3SS_substrate_exporter"/>
</dbReference>
<feature type="transmembrane region" description="Helical" evidence="2">
    <location>
        <begin position="33"/>
        <end position="56"/>
    </location>
</feature>
<keyword evidence="4" id="KW-1185">Reference proteome</keyword>
<organism evidence="3 4">
    <name type="scientific">Cryobacterium suzukii</name>
    <dbReference type="NCBI Taxonomy" id="1259198"/>
    <lineage>
        <taxon>Bacteria</taxon>
        <taxon>Bacillati</taxon>
        <taxon>Actinomycetota</taxon>
        <taxon>Actinomycetes</taxon>
        <taxon>Micrococcales</taxon>
        <taxon>Microbacteriaceae</taxon>
        <taxon>Cryobacterium</taxon>
    </lineage>
</organism>
<feature type="compositionally biased region" description="Low complexity" evidence="1">
    <location>
        <begin position="358"/>
        <end position="381"/>
    </location>
</feature>
<evidence type="ECO:0000256" key="1">
    <source>
        <dbReference type="SAM" id="MobiDB-lite"/>
    </source>
</evidence>
<dbReference type="RefSeq" id="WP_134514344.1">
    <property type="nucleotide sequence ID" value="NZ_SOHJ01000008.1"/>
</dbReference>
<evidence type="ECO:0000256" key="2">
    <source>
        <dbReference type="SAM" id="Phobius"/>
    </source>
</evidence>
<keyword evidence="2" id="KW-0812">Transmembrane</keyword>
<accession>A0A4R9AF95</accession>
<dbReference type="AlphaFoldDB" id="A0A4R9AF95"/>
<keyword evidence="2" id="KW-1133">Transmembrane helix</keyword>
<dbReference type="PANTHER" id="PTHR30531:SF12">
    <property type="entry name" value="FLAGELLAR BIOSYNTHETIC PROTEIN FLHB"/>
    <property type="match status" value="1"/>
</dbReference>
<dbReference type="PRINTS" id="PR00950">
    <property type="entry name" value="TYPE3IMSPROT"/>
</dbReference>
<dbReference type="SUPFAM" id="SSF160544">
    <property type="entry name" value="EscU C-terminal domain-like"/>
    <property type="match status" value="1"/>
</dbReference>
<keyword evidence="2" id="KW-0472">Membrane</keyword>
<evidence type="ECO:0000313" key="4">
    <source>
        <dbReference type="Proteomes" id="UP000298170"/>
    </source>
</evidence>
<dbReference type="Proteomes" id="UP000298170">
    <property type="component" value="Unassembled WGS sequence"/>
</dbReference>
<feature type="region of interest" description="Disordered" evidence="1">
    <location>
        <begin position="1"/>
        <end position="26"/>
    </location>
</feature>
<dbReference type="Gene3D" id="3.40.1690.10">
    <property type="entry name" value="secretion proteins EscU"/>
    <property type="match status" value="1"/>
</dbReference>
<proteinExistence type="predicted"/>
<dbReference type="PANTHER" id="PTHR30531">
    <property type="entry name" value="FLAGELLAR BIOSYNTHETIC PROTEIN FLHB"/>
    <property type="match status" value="1"/>
</dbReference>
<feature type="transmembrane region" description="Helical" evidence="2">
    <location>
        <begin position="145"/>
        <end position="168"/>
    </location>
</feature>
<feature type="region of interest" description="Disordered" evidence="1">
    <location>
        <begin position="356"/>
        <end position="381"/>
    </location>
</feature>
<reference evidence="3 4" key="1">
    <citation type="submission" date="2019-03" db="EMBL/GenBank/DDBJ databases">
        <title>Genomics of glacier-inhabiting Cryobacterium strains.</title>
        <authorList>
            <person name="Liu Q."/>
            <person name="Xin Y.-H."/>
        </authorList>
    </citation>
    <scope>NUCLEOTIDE SEQUENCE [LARGE SCALE GENOMIC DNA]</scope>
    <source>
        <strain evidence="3 4">Sr39</strain>
    </source>
</reference>
<feature type="transmembrane region" description="Helical" evidence="2">
    <location>
        <begin position="188"/>
        <end position="209"/>
    </location>
</feature>
<comment type="caution">
    <text evidence="3">The sequence shown here is derived from an EMBL/GenBank/DDBJ whole genome shotgun (WGS) entry which is preliminary data.</text>
</comment>
<dbReference type="OrthoDB" id="9807950at2"/>
<dbReference type="InterPro" id="IPR029025">
    <property type="entry name" value="T3SS_substrate_exporter_C"/>
</dbReference>